<accession>A0ABX7BB94</accession>
<dbReference type="EMBL" id="CP067420">
    <property type="protein sequence ID" value="QQP91675.1"/>
    <property type="molecule type" value="Genomic_DNA"/>
</dbReference>
<dbReference type="Pfam" id="PF04773">
    <property type="entry name" value="FecR"/>
    <property type="match status" value="1"/>
</dbReference>
<evidence type="ECO:0000313" key="4">
    <source>
        <dbReference type="Proteomes" id="UP000595197"/>
    </source>
</evidence>
<gene>
    <name evidence="3" type="ORF">IGS68_10940</name>
</gene>
<name>A0ABX7BB94_9PROT</name>
<reference evidence="3" key="1">
    <citation type="submission" date="2021-02" db="EMBL/GenBank/DDBJ databases">
        <title>Skermanella TT6 skin isolate.</title>
        <authorList>
            <person name="Lee K."/>
            <person name="Ganzorig M."/>
        </authorList>
    </citation>
    <scope>NUCLEOTIDE SEQUENCE</scope>
    <source>
        <strain evidence="3">TT6</strain>
    </source>
</reference>
<dbReference type="Proteomes" id="UP000595197">
    <property type="component" value="Chromosome"/>
</dbReference>
<keyword evidence="4" id="KW-1185">Reference proteome</keyword>
<evidence type="ECO:0000313" key="3">
    <source>
        <dbReference type="EMBL" id="QQP91675.1"/>
    </source>
</evidence>
<feature type="signal peptide" evidence="1">
    <location>
        <begin position="1"/>
        <end position="23"/>
    </location>
</feature>
<dbReference type="PANTHER" id="PTHR38731">
    <property type="entry name" value="LIPL45-RELATED LIPOPROTEIN-RELATED"/>
    <property type="match status" value="1"/>
</dbReference>
<evidence type="ECO:0000256" key="1">
    <source>
        <dbReference type="SAM" id="SignalP"/>
    </source>
</evidence>
<sequence length="209" mass="21450">MGIAGRITPLLLAGLMVAGSASAADRAPVGRVVRQEGSTVILRDDIRSPLLIGTSVFTSDVIETGFSSRVTVLFGDGSSLSAGPESRVQVSDYTIDPQGGRTSALFSMLSGIVRAVVRQAGLGSFAVQTDTAVASARSTEWTAEITPAGTAVLGLEGVVEVRSRSTGAAVTLAPFEGTDVASGRDPTPPVTWGAPRVDRTLRLVGPANR</sequence>
<dbReference type="RefSeq" id="WP_201079837.1">
    <property type="nucleotide sequence ID" value="NZ_CP067420.1"/>
</dbReference>
<organism evidence="3 4">
    <name type="scientific">Skermanella cutis</name>
    <dbReference type="NCBI Taxonomy" id="2775420"/>
    <lineage>
        <taxon>Bacteria</taxon>
        <taxon>Pseudomonadati</taxon>
        <taxon>Pseudomonadota</taxon>
        <taxon>Alphaproteobacteria</taxon>
        <taxon>Rhodospirillales</taxon>
        <taxon>Azospirillaceae</taxon>
        <taxon>Skermanella</taxon>
    </lineage>
</organism>
<feature type="chain" id="PRO_5046955890" evidence="1">
    <location>
        <begin position="24"/>
        <end position="209"/>
    </location>
</feature>
<protein>
    <submittedName>
        <fullName evidence="3">FecR domain-containing protein</fullName>
    </submittedName>
</protein>
<keyword evidence="1" id="KW-0732">Signal</keyword>
<dbReference type="InterPro" id="IPR006860">
    <property type="entry name" value="FecR"/>
</dbReference>
<evidence type="ECO:0000259" key="2">
    <source>
        <dbReference type="Pfam" id="PF04773"/>
    </source>
</evidence>
<feature type="domain" description="FecR protein" evidence="2">
    <location>
        <begin position="60"/>
        <end position="160"/>
    </location>
</feature>
<dbReference type="Gene3D" id="2.60.120.1440">
    <property type="match status" value="1"/>
</dbReference>
<proteinExistence type="predicted"/>